<comment type="caution">
    <text evidence="2">The sequence shown here is derived from an EMBL/GenBank/DDBJ whole genome shotgun (WGS) entry which is preliminary data.</text>
</comment>
<sequence length="47" mass="5380">MLKISISKGLNVPNWCENPYSLQWIFVLIGITKLLPKGLTFFKVNLT</sequence>
<evidence type="ECO:0000256" key="1">
    <source>
        <dbReference type="SAM" id="Phobius"/>
    </source>
</evidence>
<reference evidence="3" key="1">
    <citation type="submission" date="2018-12" db="EMBL/GenBank/DDBJ databases">
        <title>Genome sequence of Microcystis aeruginosa NIES-4285.</title>
        <authorList>
            <person name="Tanabe Y."/>
        </authorList>
    </citation>
    <scope>NUCLEOTIDE SEQUENCE [LARGE SCALE GENOMIC DNA]</scope>
    <source>
        <strain evidence="3">NIES-4285</strain>
    </source>
</reference>
<dbReference type="Proteomes" id="UP000289660">
    <property type="component" value="Unassembled WGS sequence"/>
</dbReference>
<dbReference type="EMBL" id="BIFY01000025">
    <property type="protein sequence ID" value="GCE59957.1"/>
    <property type="molecule type" value="Genomic_DNA"/>
</dbReference>
<gene>
    <name evidence="2" type="ORF">MiAbB_01876</name>
</gene>
<name>A0A402DCM8_MICAE</name>
<evidence type="ECO:0000313" key="2">
    <source>
        <dbReference type="EMBL" id="GCE59957.1"/>
    </source>
</evidence>
<protein>
    <submittedName>
        <fullName evidence="2">Uncharacterized protein</fullName>
    </submittedName>
</protein>
<feature type="transmembrane region" description="Helical" evidence="1">
    <location>
        <begin position="20"/>
        <end position="36"/>
    </location>
</feature>
<proteinExistence type="predicted"/>
<organism evidence="2 3">
    <name type="scientific">Microcystis aeruginosa NIES-4285</name>
    <dbReference type="NCBI Taxonomy" id="2497681"/>
    <lineage>
        <taxon>Bacteria</taxon>
        <taxon>Bacillati</taxon>
        <taxon>Cyanobacteriota</taxon>
        <taxon>Cyanophyceae</taxon>
        <taxon>Oscillatoriophycideae</taxon>
        <taxon>Chroococcales</taxon>
        <taxon>Microcystaceae</taxon>
        <taxon>Microcystis</taxon>
    </lineage>
</organism>
<accession>A0A402DCM8</accession>
<keyword evidence="1" id="KW-0812">Transmembrane</keyword>
<keyword evidence="1" id="KW-0472">Membrane</keyword>
<dbReference type="AlphaFoldDB" id="A0A402DCM8"/>
<keyword evidence="1" id="KW-1133">Transmembrane helix</keyword>
<evidence type="ECO:0000313" key="3">
    <source>
        <dbReference type="Proteomes" id="UP000289660"/>
    </source>
</evidence>